<keyword evidence="3 9" id="KW-0472">Membrane</keyword>
<dbReference type="EMBL" id="ULHB01000029">
    <property type="protein sequence ID" value="SYW77827.1"/>
    <property type="molecule type" value="Genomic_DNA"/>
</dbReference>
<gene>
    <name evidence="11" type="ORF">UBRO2_02019</name>
</gene>
<comment type="caution">
    <text evidence="11">The sequence shown here is derived from an EMBL/GenBank/DDBJ whole genome shotgun (WGS) entry which is preliminary data.</text>
</comment>
<feature type="domain" description="Longin" evidence="10">
    <location>
        <begin position="517"/>
        <end position="624"/>
    </location>
</feature>
<evidence type="ECO:0000256" key="8">
    <source>
        <dbReference type="SAM" id="MobiDB-lite"/>
    </source>
</evidence>
<dbReference type="SMART" id="SM01270">
    <property type="entry name" value="Longin"/>
    <property type="match status" value="1"/>
</dbReference>
<accession>A0A8H8QL46</accession>
<organism evidence="11 12">
    <name type="scientific">Ustilago bromivora</name>
    <dbReference type="NCBI Taxonomy" id="307758"/>
    <lineage>
        <taxon>Eukaryota</taxon>
        <taxon>Fungi</taxon>
        <taxon>Dikarya</taxon>
        <taxon>Basidiomycota</taxon>
        <taxon>Ustilaginomycotina</taxon>
        <taxon>Ustilaginomycetes</taxon>
        <taxon>Ustilaginales</taxon>
        <taxon>Ustilaginaceae</taxon>
        <taxon>Ustilago</taxon>
    </lineage>
</organism>
<feature type="region of interest" description="Disordered" evidence="8">
    <location>
        <begin position="1027"/>
        <end position="1052"/>
    </location>
</feature>
<reference evidence="11" key="1">
    <citation type="submission" date="2018-08" db="EMBL/GenBank/DDBJ databases">
        <authorList>
            <person name="Guldener U."/>
        </authorList>
    </citation>
    <scope>NUCLEOTIDE SEQUENCE</scope>
    <source>
        <strain evidence="11">UB2</strain>
    </source>
</reference>
<evidence type="ECO:0000256" key="2">
    <source>
        <dbReference type="ARBA" id="ARBA00022481"/>
    </source>
</evidence>
<evidence type="ECO:0000256" key="5">
    <source>
        <dbReference type="ARBA" id="ARBA00023288"/>
    </source>
</evidence>
<feature type="region of interest" description="Disordered" evidence="8">
    <location>
        <begin position="889"/>
        <end position="921"/>
    </location>
</feature>
<evidence type="ECO:0000256" key="7">
    <source>
        <dbReference type="ARBA" id="ARBA00046278"/>
    </source>
</evidence>
<dbReference type="InterPro" id="IPR011012">
    <property type="entry name" value="Longin-like_dom_sf"/>
</dbReference>
<evidence type="ECO:0000256" key="6">
    <source>
        <dbReference type="ARBA" id="ARBA00023289"/>
    </source>
</evidence>
<feature type="region of interest" description="Disordered" evidence="8">
    <location>
        <begin position="1"/>
        <end position="89"/>
    </location>
</feature>
<dbReference type="Gene3D" id="3.30.450.50">
    <property type="entry name" value="Longin domain"/>
    <property type="match status" value="1"/>
</dbReference>
<feature type="compositionally biased region" description="Polar residues" evidence="8">
    <location>
        <begin position="1"/>
        <end position="14"/>
    </location>
</feature>
<dbReference type="Proteomes" id="UP000658997">
    <property type="component" value="Unassembled WGS sequence"/>
</dbReference>
<feature type="compositionally biased region" description="Basic and acidic residues" evidence="8">
    <location>
        <begin position="751"/>
        <end position="775"/>
    </location>
</feature>
<feature type="compositionally biased region" description="Acidic residues" evidence="8">
    <location>
        <begin position="1034"/>
        <end position="1048"/>
    </location>
</feature>
<evidence type="ECO:0000313" key="11">
    <source>
        <dbReference type="EMBL" id="SYW77827.1"/>
    </source>
</evidence>
<feature type="transmembrane region" description="Helical" evidence="9">
    <location>
        <begin position="798"/>
        <end position="821"/>
    </location>
</feature>
<evidence type="ECO:0000256" key="9">
    <source>
        <dbReference type="SAM" id="Phobius"/>
    </source>
</evidence>
<dbReference type="GO" id="GO:0005794">
    <property type="term" value="C:Golgi apparatus"/>
    <property type="evidence" value="ECO:0007669"/>
    <property type="project" value="TreeGrafter"/>
</dbReference>
<keyword evidence="6" id="KW-0636">Prenylation</keyword>
<keyword evidence="12" id="KW-1185">Reference proteome</keyword>
<dbReference type="CDD" id="cd14824">
    <property type="entry name" value="Longin"/>
    <property type="match status" value="1"/>
</dbReference>
<evidence type="ECO:0000256" key="4">
    <source>
        <dbReference type="ARBA" id="ARBA00023139"/>
    </source>
</evidence>
<keyword evidence="2" id="KW-0488">Methylation</keyword>
<dbReference type="Pfam" id="PF13774">
    <property type="entry name" value="Longin"/>
    <property type="match status" value="1"/>
</dbReference>
<evidence type="ECO:0000313" key="12">
    <source>
        <dbReference type="Proteomes" id="UP000658997"/>
    </source>
</evidence>
<dbReference type="PROSITE" id="PS50859">
    <property type="entry name" value="LONGIN"/>
    <property type="match status" value="1"/>
</dbReference>
<dbReference type="Pfam" id="PF13092">
    <property type="entry name" value="CENP-L"/>
    <property type="match status" value="1"/>
</dbReference>
<sequence>MSSSSRRTLDQGISASRAGGAQKRPPVTSKVQTPTKKQRTNPGPSPSIDSARRSGDDSTTDSGSAASSIRRQSRDSSSTAAASTVQDDPKWARSDRVLLDRTLRLHTVSPLHFSSLPSSIQEVSRPLFHMLRTELHHYINLRLSDGFGFLETAGPTIDARDPESGDLRPPERRRRADTDRVGHVRIGFLDDKESTEMLQEGNNGEEAKARPWAIEIELGKPAAAAEQDSSKNRLALLRSKSAQEATPAELCHIVFFPASTARDDRSHTSRRYPLIATKAPSVVAANADPLLAVSGVNVGPIVLAHALDWIQKRFDCRISSANSAAAIASRLRGGNLEALAELIVRQTRAEMGAKEGVERSQQQRGADARVKPVELVFAFPLKVEAEGQRGKTVVGPAPELSALTLTVPWEVCMSLLDGLSLDEPLLPALNHYLSSHTSIPLDALELTRIGVAGISVGSGRIKVSRIPGRDAVSETKKSLLKRSQGAKDGEGDAADASDRRRAGAVFGFLRKIYGLLILASPPGAGAVPLTTAWELGSFSWLQRGTVQDMMGFMARTVAERTQPTQRQSVQENSYVAHVHSRPASDGITGVLITDTEYPVRVAFSLLNKTLDEFVIKVPKSQWESKVNAITTGSATAPPKGEALLGVSAFPQSVDYVKRYQDPRQADTIMKVQQELDETKIVLANARATSNMAQELSSAVHEPCKVAVKSRHDCSAQRGDGDDGAYPSSESDADLGDPTGATREAKPLLSDDPSHLQDEDKEHKSSTPHTGHERSHSTSTSPAPTPFHRRRNSLKRSEYIWICLTLTLIATLGYSSQLCIMLPYFHKTPSFTPWGLAAVLIPFNLGLTAIFYNYYLCIFTDPGTVPPGKAMGAKGEGVWYETADGIDEGAQYRWPPKDPSKSNANSSSSHGWAMDGTQAPPLFPSYPSNPTTRVLPPGATSSSPFTYGSGFNPNLRPTNSSSLRFRGPNADAVQNGWLRETEKESEGSSISSGSDDELEIAAGCMPKFAEPSADQLDIVANYNHRQYYGSQHEEVFEDEDREEDEEDSEEERRVLVRRGSEGYEVRPRAGWIV</sequence>
<dbReference type="GO" id="GO:0006888">
    <property type="term" value="P:endoplasmic reticulum to Golgi vesicle-mediated transport"/>
    <property type="evidence" value="ECO:0007669"/>
    <property type="project" value="TreeGrafter"/>
</dbReference>
<feature type="region of interest" description="Disordered" evidence="8">
    <location>
        <begin position="710"/>
        <end position="788"/>
    </location>
</feature>
<keyword evidence="5" id="KW-0449">Lipoprotein</keyword>
<comment type="similarity">
    <text evidence="1">Belongs to the synaptobrevin family.</text>
</comment>
<evidence type="ECO:0000256" key="1">
    <source>
        <dbReference type="ARBA" id="ARBA00008025"/>
    </source>
</evidence>
<feature type="compositionally biased region" description="Basic and acidic residues" evidence="8">
    <location>
        <begin position="485"/>
        <end position="496"/>
    </location>
</feature>
<feature type="region of interest" description="Disordered" evidence="8">
    <location>
        <begin position="945"/>
        <end position="994"/>
    </location>
</feature>
<dbReference type="SUPFAM" id="SSF64356">
    <property type="entry name" value="SNARE-like"/>
    <property type="match status" value="1"/>
</dbReference>
<keyword evidence="4" id="KW-0564">Palmitate</keyword>
<evidence type="ECO:0000259" key="10">
    <source>
        <dbReference type="PROSITE" id="PS50859"/>
    </source>
</evidence>
<comment type="subcellular location">
    <subcellularLocation>
        <location evidence="7">Endomembrane system</location>
        <topology evidence="7">Lipid-anchor</topology>
        <orientation evidence="7">Cytoplasmic side</orientation>
    </subcellularLocation>
</comment>
<proteinExistence type="inferred from homology"/>
<feature type="compositionally biased region" description="Low complexity" evidence="8">
    <location>
        <begin position="60"/>
        <end position="86"/>
    </location>
</feature>
<feature type="compositionally biased region" description="Basic and acidic residues" evidence="8">
    <location>
        <begin position="158"/>
        <end position="178"/>
    </location>
</feature>
<keyword evidence="9" id="KW-1133">Transmembrane helix</keyword>
<dbReference type="InterPro" id="IPR025204">
    <property type="entry name" value="CENP-L"/>
</dbReference>
<feature type="transmembrane region" description="Helical" evidence="9">
    <location>
        <begin position="833"/>
        <end position="854"/>
    </location>
</feature>
<dbReference type="PANTHER" id="PTHR45806">
    <property type="entry name" value="SYNAPTOBREVIN HOMOLOG YKT6"/>
    <property type="match status" value="1"/>
</dbReference>
<name>A0A8H8QL46_9BASI</name>
<protein>
    <recommendedName>
        <fullName evidence="10">Longin domain-containing protein</fullName>
    </recommendedName>
</protein>
<dbReference type="GO" id="GO:0005484">
    <property type="term" value="F:SNAP receptor activity"/>
    <property type="evidence" value="ECO:0007669"/>
    <property type="project" value="TreeGrafter"/>
</dbReference>
<evidence type="ECO:0000256" key="3">
    <source>
        <dbReference type="ARBA" id="ARBA00023136"/>
    </source>
</evidence>
<feature type="compositionally biased region" description="Polar residues" evidence="8">
    <location>
        <begin position="945"/>
        <end position="962"/>
    </location>
</feature>
<dbReference type="AlphaFoldDB" id="A0A8H8QL46"/>
<dbReference type="PANTHER" id="PTHR45806:SF1">
    <property type="entry name" value="SYNAPTOBREVIN HOMOLOG YKT6"/>
    <property type="match status" value="1"/>
</dbReference>
<dbReference type="InterPro" id="IPR010908">
    <property type="entry name" value="Longin_dom"/>
</dbReference>
<feature type="region of interest" description="Disordered" evidence="8">
    <location>
        <begin position="474"/>
        <end position="496"/>
    </location>
</feature>
<feature type="region of interest" description="Disordered" evidence="8">
    <location>
        <begin position="154"/>
        <end position="178"/>
    </location>
</feature>
<feature type="compositionally biased region" description="Basic and acidic residues" evidence="8">
    <location>
        <begin position="710"/>
        <end position="720"/>
    </location>
</feature>
<keyword evidence="9" id="KW-0812">Transmembrane</keyword>